<proteinExistence type="inferred from homology"/>
<dbReference type="GO" id="GO:0005874">
    <property type="term" value="C:microtubule"/>
    <property type="evidence" value="ECO:0007669"/>
    <property type="project" value="UniProtKB-KW"/>
</dbReference>
<feature type="non-terminal residue" evidence="17">
    <location>
        <position position="557"/>
    </location>
</feature>
<dbReference type="Pfam" id="PF08393">
    <property type="entry name" value="DHC_N2"/>
    <property type="match status" value="1"/>
</dbReference>
<dbReference type="FunFam" id="1.10.8.710:FF:000001">
    <property type="entry name" value="Dynein axonemal heavy chain 2"/>
    <property type="match status" value="1"/>
</dbReference>
<dbReference type="GO" id="GO:0005524">
    <property type="term" value="F:ATP binding"/>
    <property type="evidence" value="ECO:0007669"/>
    <property type="project" value="UniProtKB-KW"/>
</dbReference>
<keyword evidence="12" id="KW-0206">Cytoskeleton</keyword>
<gene>
    <name evidence="17" type="ORF">NXF25_003153</name>
</gene>
<dbReference type="SUPFAM" id="SSF52540">
    <property type="entry name" value="P-loop containing nucleoside triphosphate hydrolases"/>
    <property type="match status" value="1"/>
</dbReference>
<keyword evidence="4" id="KW-0963">Cytoplasm</keyword>
<evidence type="ECO:0000256" key="4">
    <source>
        <dbReference type="ARBA" id="ARBA00022490"/>
    </source>
</evidence>
<evidence type="ECO:0000256" key="7">
    <source>
        <dbReference type="ARBA" id="ARBA00022840"/>
    </source>
</evidence>
<evidence type="ECO:0000256" key="3">
    <source>
        <dbReference type="ARBA" id="ARBA00008887"/>
    </source>
</evidence>
<keyword evidence="13" id="KW-0966">Cell projection</keyword>
<keyword evidence="6" id="KW-0547">Nucleotide-binding</keyword>
<comment type="similarity">
    <text evidence="3">Belongs to the dynein heavy chain family.</text>
</comment>
<evidence type="ECO:0000256" key="11">
    <source>
        <dbReference type="ARBA" id="ARBA00023175"/>
    </source>
</evidence>
<keyword evidence="14" id="KW-1133">Transmembrane helix</keyword>
<keyword evidence="18" id="KW-1185">Reference proteome</keyword>
<feature type="domain" description="Dynein heavy chain hydrolytic ATP-binding dynein motor region" evidence="16">
    <location>
        <begin position="172"/>
        <end position="466"/>
    </location>
</feature>
<dbReference type="GO" id="GO:0030286">
    <property type="term" value="C:dynein complex"/>
    <property type="evidence" value="ECO:0007669"/>
    <property type="project" value="UniProtKB-KW"/>
</dbReference>
<dbReference type="Gene3D" id="3.40.50.300">
    <property type="entry name" value="P-loop containing nucleotide triphosphate hydrolases"/>
    <property type="match status" value="1"/>
</dbReference>
<sequence>MKPVKNKFIIELIILFHFIIFNKVYFLIFCQEYLEVKRMIFPRFYFLSNAELLEIVAESKSPDVVQSHIKFSQECEAAMLSSNSKKEMIEDLDDLINVLEQLTEIASDILPYHKQSTLEALISLSIHNRDILSLLIDQKIGIKDFEWTRQLRYKSHESNLCTVIQGYASFEYGYEYLGCSPRLVITPLTDQCWLTITGALQLNLGCCLAGPAGTGKTETVKDLSKALGKFCLTYNCSGDLDDKIMATLFFGLVQSGAWCCFDEFNRIDIEVLSAIASHLQAIKAAKDSHSVRFILEGKEIRLKPHCAIFITMNPGYKGRVDLPDNLKSLFRPMSMVIPDYELIAEIMLFSEGFKSAKLLSGKIINLYQLSSKRLSQQDHYDFGMRAIKTVLIRVGQRRQDLKLQYNKKRFSALEETLITIEILKEVNLPKLIAEDVPVFEDIIRDLFTEMEVPKVNPKRLELNTVNVADAVVPDEILQSAENIQCETAVDWQWIILDGPVDPRWIENLNSVLDDSKTLCLANSERIYLSPAFRVIFEVDCVSQANPATISRCAMVYV</sequence>
<dbReference type="Pfam" id="PF12774">
    <property type="entry name" value="AAA_6"/>
    <property type="match status" value="1"/>
</dbReference>
<dbReference type="FunFam" id="1.20.58.1120:FF:000007">
    <property type="entry name" value="Dynein heavy chain 4"/>
    <property type="match status" value="1"/>
</dbReference>
<evidence type="ECO:0000256" key="6">
    <source>
        <dbReference type="ARBA" id="ARBA00022741"/>
    </source>
</evidence>
<keyword evidence="11" id="KW-0505">Motor protein</keyword>
<keyword evidence="14" id="KW-0472">Membrane</keyword>
<evidence type="ECO:0000256" key="12">
    <source>
        <dbReference type="ARBA" id="ARBA00023212"/>
    </source>
</evidence>
<dbReference type="GO" id="GO:0051959">
    <property type="term" value="F:dynein light intermediate chain binding"/>
    <property type="evidence" value="ECO:0007669"/>
    <property type="project" value="InterPro"/>
</dbReference>
<accession>A0AAW1CEF8</accession>
<protein>
    <submittedName>
        <fullName evidence="17">DNAH6: Dynein heavy chain 6 axonemal</fullName>
    </submittedName>
</protein>
<dbReference type="PANTHER" id="PTHR22878">
    <property type="entry name" value="DYNEIN HEAVY CHAIN 6, AXONEMAL-LIKE-RELATED"/>
    <property type="match status" value="1"/>
</dbReference>
<keyword evidence="9" id="KW-0175">Coiled coil</keyword>
<evidence type="ECO:0000256" key="14">
    <source>
        <dbReference type="SAM" id="Phobius"/>
    </source>
</evidence>
<dbReference type="FunFam" id="3.40.50.300:FF:000063">
    <property type="entry name" value="dynein heavy chain 6, axonemal"/>
    <property type="match status" value="1"/>
</dbReference>
<dbReference type="GO" id="GO:0005929">
    <property type="term" value="C:cilium"/>
    <property type="evidence" value="ECO:0007669"/>
    <property type="project" value="UniProtKB-SubCell"/>
</dbReference>
<dbReference type="EMBL" id="JAOTOJ010000001">
    <property type="protein sequence ID" value="KAK9411978.1"/>
    <property type="molecule type" value="Genomic_DNA"/>
</dbReference>
<comment type="subcellular location">
    <subcellularLocation>
        <location evidence="1">Cell projection</location>
        <location evidence="1">Cilium</location>
    </subcellularLocation>
    <subcellularLocation>
        <location evidence="2">Cytoplasm</location>
        <location evidence="2">Cytoskeleton</location>
    </subcellularLocation>
</comment>
<evidence type="ECO:0000259" key="15">
    <source>
        <dbReference type="Pfam" id="PF08393"/>
    </source>
</evidence>
<evidence type="ECO:0000313" key="18">
    <source>
        <dbReference type="Proteomes" id="UP001474421"/>
    </source>
</evidence>
<feature type="domain" description="Dynein heavy chain linker" evidence="15">
    <location>
        <begin position="31"/>
        <end position="70"/>
    </location>
</feature>
<dbReference type="InterPro" id="IPR013602">
    <property type="entry name" value="Dynein_heavy_linker"/>
</dbReference>
<keyword evidence="14" id="KW-0812">Transmembrane</keyword>
<dbReference type="GO" id="GO:0007018">
    <property type="term" value="P:microtubule-based movement"/>
    <property type="evidence" value="ECO:0007669"/>
    <property type="project" value="InterPro"/>
</dbReference>
<dbReference type="PANTHER" id="PTHR22878:SF64">
    <property type="entry name" value="DYNEIN AXONEMAL HEAVY CHAIN 14"/>
    <property type="match status" value="1"/>
</dbReference>
<evidence type="ECO:0000256" key="1">
    <source>
        <dbReference type="ARBA" id="ARBA00004138"/>
    </source>
</evidence>
<keyword evidence="8" id="KW-0243">Dynein</keyword>
<feature type="transmembrane region" description="Helical" evidence="14">
    <location>
        <begin position="12"/>
        <end position="29"/>
    </location>
</feature>
<evidence type="ECO:0000256" key="5">
    <source>
        <dbReference type="ARBA" id="ARBA00022701"/>
    </source>
</evidence>
<reference evidence="17 18" key="1">
    <citation type="journal article" date="2024" name="Proc. Natl. Acad. Sci. U.S.A.">
        <title>The genetic regulatory architecture and epigenomic basis for age-related changes in rattlesnake venom.</title>
        <authorList>
            <person name="Hogan M.P."/>
            <person name="Holding M.L."/>
            <person name="Nystrom G.S."/>
            <person name="Colston T.J."/>
            <person name="Bartlett D.A."/>
            <person name="Mason A.J."/>
            <person name="Ellsworth S.A."/>
            <person name="Rautsaw R.M."/>
            <person name="Lawrence K.C."/>
            <person name="Strickland J.L."/>
            <person name="He B."/>
            <person name="Fraser P."/>
            <person name="Margres M.J."/>
            <person name="Gilbert D.M."/>
            <person name="Gibbs H.L."/>
            <person name="Parkinson C.L."/>
            <person name="Rokyta D.R."/>
        </authorList>
    </citation>
    <scope>NUCLEOTIDE SEQUENCE [LARGE SCALE GENOMIC DNA]</scope>
    <source>
        <strain evidence="17">DRR0105</strain>
    </source>
</reference>
<dbReference type="Gene3D" id="1.20.58.1120">
    <property type="match status" value="1"/>
</dbReference>
<dbReference type="InterPro" id="IPR043157">
    <property type="entry name" value="Dynein_AAA1S"/>
</dbReference>
<keyword evidence="10" id="KW-0969">Cilium</keyword>
<dbReference type="Gene3D" id="1.10.8.710">
    <property type="match status" value="1"/>
</dbReference>
<dbReference type="Proteomes" id="UP001474421">
    <property type="component" value="Unassembled WGS sequence"/>
</dbReference>
<organism evidence="17 18">
    <name type="scientific">Crotalus adamanteus</name>
    <name type="common">Eastern diamondback rattlesnake</name>
    <dbReference type="NCBI Taxonomy" id="8729"/>
    <lineage>
        <taxon>Eukaryota</taxon>
        <taxon>Metazoa</taxon>
        <taxon>Chordata</taxon>
        <taxon>Craniata</taxon>
        <taxon>Vertebrata</taxon>
        <taxon>Euteleostomi</taxon>
        <taxon>Lepidosauria</taxon>
        <taxon>Squamata</taxon>
        <taxon>Bifurcata</taxon>
        <taxon>Unidentata</taxon>
        <taxon>Episquamata</taxon>
        <taxon>Toxicofera</taxon>
        <taxon>Serpentes</taxon>
        <taxon>Colubroidea</taxon>
        <taxon>Viperidae</taxon>
        <taxon>Crotalinae</taxon>
        <taxon>Crotalus</taxon>
    </lineage>
</organism>
<evidence type="ECO:0000256" key="2">
    <source>
        <dbReference type="ARBA" id="ARBA00004245"/>
    </source>
</evidence>
<name>A0AAW1CEF8_CROAD</name>
<dbReference type="InterPro" id="IPR026983">
    <property type="entry name" value="DHC"/>
</dbReference>
<evidence type="ECO:0000256" key="10">
    <source>
        <dbReference type="ARBA" id="ARBA00023069"/>
    </source>
</evidence>
<evidence type="ECO:0000256" key="8">
    <source>
        <dbReference type="ARBA" id="ARBA00023017"/>
    </source>
</evidence>
<dbReference type="InterPro" id="IPR027417">
    <property type="entry name" value="P-loop_NTPase"/>
</dbReference>
<comment type="caution">
    <text evidence="17">The sequence shown here is derived from an EMBL/GenBank/DDBJ whole genome shotgun (WGS) entry which is preliminary data.</text>
</comment>
<dbReference type="GO" id="GO:0045505">
    <property type="term" value="F:dynein intermediate chain binding"/>
    <property type="evidence" value="ECO:0007669"/>
    <property type="project" value="InterPro"/>
</dbReference>
<dbReference type="AlphaFoldDB" id="A0AAW1CEF8"/>
<evidence type="ECO:0000256" key="13">
    <source>
        <dbReference type="ARBA" id="ARBA00023273"/>
    </source>
</evidence>
<evidence type="ECO:0000259" key="16">
    <source>
        <dbReference type="Pfam" id="PF12774"/>
    </source>
</evidence>
<keyword evidence="5" id="KW-0493">Microtubule</keyword>
<dbReference type="InterPro" id="IPR035699">
    <property type="entry name" value="AAA_6"/>
</dbReference>
<keyword evidence="7" id="KW-0067">ATP-binding</keyword>
<evidence type="ECO:0000256" key="9">
    <source>
        <dbReference type="ARBA" id="ARBA00023054"/>
    </source>
</evidence>
<evidence type="ECO:0000313" key="17">
    <source>
        <dbReference type="EMBL" id="KAK9411978.1"/>
    </source>
</evidence>